<evidence type="ECO:0000256" key="2">
    <source>
        <dbReference type="ARBA" id="ARBA00022448"/>
    </source>
</evidence>
<keyword evidence="2 8" id="KW-0813">Transport</keyword>
<dbReference type="GO" id="GO:0051539">
    <property type="term" value="F:4 iron, 4 sulfur cluster binding"/>
    <property type="evidence" value="ECO:0007669"/>
    <property type="project" value="UniProtKB-KW"/>
</dbReference>
<sequence>MKNTRIVFVEKAECTSCQLCADELPDVFRMDEDDLAEVHHIDGAEEEEIQDSIDSCPGECIHWKDE</sequence>
<keyword evidence="6 8" id="KW-0408">Iron</keyword>
<evidence type="ECO:0000313" key="10">
    <source>
        <dbReference type="EMBL" id="OGG95262.1"/>
    </source>
</evidence>
<protein>
    <recommendedName>
        <fullName evidence="8">Ferredoxin</fullName>
    </recommendedName>
</protein>
<dbReference type="AlphaFoldDB" id="A0A1F6GAY3"/>
<evidence type="ECO:0000256" key="7">
    <source>
        <dbReference type="ARBA" id="ARBA00023014"/>
    </source>
</evidence>
<gene>
    <name evidence="10" type="ORF">A2527_08820</name>
</gene>
<organism evidence="10 11">
    <name type="scientific">Candidatus Lambdaproteobacteria bacterium RIFOXYD2_FULL_50_16</name>
    <dbReference type="NCBI Taxonomy" id="1817772"/>
    <lineage>
        <taxon>Bacteria</taxon>
        <taxon>Pseudomonadati</taxon>
        <taxon>Pseudomonadota</taxon>
        <taxon>Candidatus Lambdaproteobacteria</taxon>
    </lineage>
</organism>
<evidence type="ECO:0000256" key="6">
    <source>
        <dbReference type="ARBA" id="ARBA00023004"/>
    </source>
</evidence>
<comment type="function">
    <text evidence="8">Ferredoxins are iron-sulfur proteins that transfer electrons in a wide variety of metabolic reactions.</text>
</comment>
<dbReference type="PANTHER" id="PTHR39163:SF1">
    <property type="entry name" value="FERREDOXIN"/>
    <property type="match status" value="1"/>
</dbReference>
<accession>A0A1F6GAY3</accession>
<keyword evidence="7 8" id="KW-0411">Iron-sulfur</keyword>
<dbReference type="InterPro" id="IPR052395">
    <property type="entry name" value="ET_Ferredoxin"/>
</dbReference>
<dbReference type="STRING" id="1817772.A2527_08820"/>
<comment type="caution">
    <text evidence="10">The sequence shown here is derived from an EMBL/GenBank/DDBJ whole genome shotgun (WGS) entry which is preliminary data.</text>
</comment>
<keyword evidence="4 8" id="KW-0479">Metal-binding</keyword>
<reference evidence="10 11" key="1">
    <citation type="journal article" date="2016" name="Nat. Commun.">
        <title>Thousands of microbial genomes shed light on interconnected biogeochemical processes in an aquifer system.</title>
        <authorList>
            <person name="Anantharaman K."/>
            <person name="Brown C.T."/>
            <person name="Hug L.A."/>
            <person name="Sharon I."/>
            <person name="Castelle C.J."/>
            <person name="Probst A.J."/>
            <person name="Thomas B.C."/>
            <person name="Singh A."/>
            <person name="Wilkins M.J."/>
            <person name="Karaoz U."/>
            <person name="Brodie E.L."/>
            <person name="Williams K.H."/>
            <person name="Hubbard S.S."/>
            <person name="Banfield J.F."/>
        </authorList>
    </citation>
    <scope>NUCLEOTIDE SEQUENCE [LARGE SCALE GENOMIC DNA]</scope>
</reference>
<keyword evidence="3" id="KW-0004">4Fe-4S</keyword>
<dbReference type="SUPFAM" id="SSF54862">
    <property type="entry name" value="4Fe-4S ferredoxins"/>
    <property type="match status" value="1"/>
</dbReference>
<dbReference type="InterPro" id="IPR017896">
    <property type="entry name" value="4Fe4S_Fe-S-bd"/>
</dbReference>
<feature type="domain" description="4Fe-4S ferredoxin-type" evidence="9">
    <location>
        <begin position="5"/>
        <end position="33"/>
    </location>
</feature>
<evidence type="ECO:0000259" key="9">
    <source>
        <dbReference type="PROSITE" id="PS51379"/>
    </source>
</evidence>
<dbReference type="PRINTS" id="PR00352">
    <property type="entry name" value="3FE4SFRDOXIN"/>
</dbReference>
<evidence type="ECO:0000256" key="8">
    <source>
        <dbReference type="RuleBase" id="RU368020"/>
    </source>
</evidence>
<keyword evidence="5 8" id="KW-0249">Electron transport</keyword>
<evidence type="ECO:0000256" key="4">
    <source>
        <dbReference type="ARBA" id="ARBA00022723"/>
    </source>
</evidence>
<evidence type="ECO:0000256" key="1">
    <source>
        <dbReference type="ARBA" id="ARBA00001966"/>
    </source>
</evidence>
<dbReference type="GO" id="GO:0005506">
    <property type="term" value="F:iron ion binding"/>
    <property type="evidence" value="ECO:0007669"/>
    <property type="project" value="UniProtKB-UniRule"/>
</dbReference>
<dbReference type="InterPro" id="IPR001080">
    <property type="entry name" value="3Fe4S_ferredoxin"/>
</dbReference>
<dbReference type="PROSITE" id="PS51379">
    <property type="entry name" value="4FE4S_FER_2"/>
    <property type="match status" value="1"/>
</dbReference>
<comment type="cofactor">
    <cofactor evidence="1">
        <name>[4Fe-4S] cluster</name>
        <dbReference type="ChEBI" id="CHEBI:49883"/>
    </cofactor>
</comment>
<evidence type="ECO:0000256" key="3">
    <source>
        <dbReference type="ARBA" id="ARBA00022485"/>
    </source>
</evidence>
<dbReference type="Gene3D" id="3.30.70.20">
    <property type="match status" value="1"/>
</dbReference>
<name>A0A1F6GAY3_9PROT</name>
<dbReference type="PANTHER" id="PTHR39163">
    <property type="entry name" value="FERREDOXIN"/>
    <property type="match status" value="1"/>
</dbReference>
<dbReference type="Proteomes" id="UP000178449">
    <property type="component" value="Unassembled WGS sequence"/>
</dbReference>
<evidence type="ECO:0000256" key="5">
    <source>
        <dbReference type="ARBA" id="ARBA00022982"/>
    </source>
</evidence>
<dbReference type="Pfam" id="PF13459">
    <property type="entry name" value="Fer4_15"/>
    <property type="match status" value="1"/>
</dbReference>
<proteinExistence type="predicted"/>
<evidence type="ECO:0000313" key="11">
    <source>
        <dbReference type="Proteomes" id="UP000178449"/>
    </source>
</evidence>
<dbReference type="GO" id="GO:0009055">
    <property type="term" value="F:electron transfer activity"/>
    <property type="evidence" value="ECO:0007669"/>
    <property type="project" value="UniProtKB-UniRule"/>
</dbReference>
<dbReference type="EMBL" id="MFNE01000026">
    <property type="protein sequence ID" value="OGG95262.1"/>
    <property type="molecule type" value="Genomic_DNA"/>
</dbReference>